<gene>
    <name evidence="1" type="ORF">ICT70_03750</name>
</gene>
<keyword evidence="2" id="KW-1185">Reference proteome</keyword>
<dbReference type="AlphaFoldDB" id="A0A8J6UGH8"/>
<organism evidence="1 2">
    <name type="scientific">Pelovirga terrestris</name>
    <dbReference type="NCBI Taxonomy" id="2771352"/>
    <lineage>
        <taxon>Bacteria</taxon>
        <taxon>Pseudomonadati</taxon>
        <taxon>Thermodesulfobacteriota</taxon>
        <taxon>Desulfuromonadia</taxon>
        <taxon>Geobacterales</taxon>
        <taxon>Geobacteraceae</taxon>
        <taxon>Pelovirga</taxon>
    </lineage>
</organism>
<accession>A0A8J6UGH8</accession>
<reference evidence="1" key="1">
    <citation type="submission" date="2020-09" db="EMBL/GenBank/DDBJ databases">
        <title>Pelobacter alkaliphilus sp. nov., a novel anaerobic arsenate-reducing bacterium from terrestrial mud volcano.</title>
        <authorList>
            <person name="Khomyakova M.A."/>
            <person name="Merkel A.Y."/>
            <person name="Slobodkin A.I."/>
        </authorList>
    </citation>
    <scope>NUCLEOTIDE SEQUENCE</scope>
    <source>
        <strain evidence="1">M08fum</strain>
    </source>
</reference>
<dbReference type="InterPro" id="IPR012505">
    <property type="entry name" value="YbbR"/>
</dbReference>
<dbReference type="Gene3D" id="2.170.120.30">
    <property type="match status" value="1"/>
</dbReference>
<dbReference type="Gene3D" id="2.170.120.40">
    <property type="entry name" value="YbbR-like domain"/>
    <property type="match status" value="1"/>
</dbReference>
<dbReference type="InterPro" id="IPR053154">
    <property type="entry name" value="c-di-AMP_regulator"/>
</dbReference>
<name>A0A8J6UGH8_9BACT</name>
<dbReference type="Proteomes" id="UP000632828">
    <property type="component" value="Unassembled WGS sequence"/>
</dbReference>
<dbReference type="PANTHER" id="PTHR37804">
    <property type="entry name" value="CDAA REGULATORY PROTEIN CDAR"/>
    <property type="match status" value="1"/>
</dbReference>
<dbReference type="PANTHER" id="PTHR37804:SF1">
    <property type="entry name" value="CDAA REGULATORY PROTEIN CDAR"/>
    <property type="match status" value="1"/>
</dbReference>
<proteinExistence type="predicted"/>
<evidence type="ECO:0000313" key="2">
    <source>
        <dbReference type="Proteomes" id="UP000632828"/>
    </source>
</evidence>
<dbReference type="Pfam" id="PF07949">
    <property type="entry name" value="YbbR"/>
    <property type="match status" value="2"/>
</dbReference>
<dbReference type="CDD" id="cd20206">
    <property type="entry name" value="YbbR"/>
    <property type="match status" value="1"/>
</dbReference>
<dbReference type="EMBL" id="JACWUN010000003">
    <property type="protein sequence ID" value="MBD1399778.1"/>
    <property type="molecule type" value="Genomic_DNA"/>
</dbReference>
<protein>
    <submittedName>
        <fullName evidence="1">YbbR-like domain-containing protein</fullName>
    </submittedName>
</protein>
<comment type="caution">
    <text evidence="1">The sequence shown here is derived from an EMBL/GenBank/DDBJ whole genome shotgun (WGS) entry which is preliminary data.</text>
</comment>
<sequence length="226" mass="25205">MFKLITENWTLKLLSLVFALMLWFFIMGERRLEVNYRVPLELQNLPRELMVANEIPSMVDVRISGPRTLLMKVSPNDISITVDLTGLNPGLTSFRRLEERLNLPSGLRVTRLSPSFVDVRLERVQQKTVPINILLTGDPMGGFGVGTVRAIPDQVAIEGAESELKNVTNVTTNEVDLSGVNSSFSLIVPLQHQGRFSWFKDESTTEIQVEIIAVESAAEDGQGPIE</sequence>
<dbReference type="RefSeq" id="WP_191154048.1">
    <property type="nucleotide sequence ID" value="NZ_JACWUN010000003.1"/>
</dbReference>
<evidence type="ECO:0000313" key="1">
    <source>
        <dbReference type="EMBL" id="MBD1399778.1"/>
    </source>
</evidence>